<organism evidence="2 3">
    <name type="scientific">Tautonia plasticadhaerens</name>
    <dbReference type="NCBI Taxonomy" id="2527974"/>
    <lineage>
        <taxon>Bacteria</taxon>
        <taxon>Pseudomonadati</taxon>
        <taxon>Planctomycetota</taxon>
        <taxon>Planctomycetia</taxon>
        <taxon>Isosphaerales</taxon>
        <taxon>Isosphaeraceae</taxon>
        <taxon>Tautonia</taxon>
    </lineage>
</organism>
<dbReference type="EMBL" id="CP036426">
    <property type="protein sequence ID" value="QDV38116.1"/>
    <property type="molecule type" value="Genomic_DNA"/>
</dbReference>
<sequence>MGTGDDLVVPIAAATYDEDSRAVTLEPRFRLPYLAFARLEVRSGGESGLVGEGGLALDGDGDGVAGGAFVARFGRGVYLDRAEVLRESASPDTPASPGPIRLVVRTGGQAYRGGEIAPLFARAAAIDRVLIASGMATVDSGQGGGTGSAARSSGSGIPLGPLSTLRASRRRG</sequence>
<evidence type="ECO:0000313" key="2">
    <source>
        <dbReference type="EMBL" id="QDV38116.1"/>
    </source>
</evidence>
<dbReference type="AlphaFoldDB" id="A0A518HBP9"/>
<name>A0A518HBP9_9BACT</name>
<gene>
    <name evidence="2" type="ORF">ElP_60650</name>
</gene>
<feature type="compositionally biased region" description="Low complexity" evidence="1">
    <location>
        <begin position="148"/>
        <end position="163"/>
    </location>
</feature>
<dbReference type="Proteomes" id="UP000317835">
    <property type="component" value="Chromosome"/>
</dbReference>
<accession>A0A518HBP9</accession>
<proteinExistence type="predicted"/>
<evidence type="ECO:0000256" key="1">
    <source>
        <dbReference type="SAM" id="MobiDB-lite"/>
    </source>
</evidence>
<evidence type="ECO:0000313" key="3">
    <source>
        <dbReference type="Proteomes" id="UP000317835"/>
    </source>
</evidence>
<dbReference type="KEGG" id="tpla:ElP_60650"/>
<dbReference type="RefSeq" id="WP_145276366.1">
    <property type="nucleotide sequence ID" value="NZ_CP036426.1"/>
</dbReference>
<keyword evidence="3" id="KW-1185">Reference proteome</keyword>
<reference evidence="2 3" key="1">
    <citation type="submission" date="2019-02" db="EMBL/GenBank/DDBJ databases">
        <title>Deep-cultivation of Planctomycetes and their phenomic and genomic characterization uncovers novel biology.</title>
        <authorList>
            <person name="Wiegand S."/>
            <person name="Jogler M."/>
            <person name="Boedeker C."/>
            <person name="Pinto D."/>
            <person name="Vollmers J."/>
            <person name="Rivas-Marin E."/>
            <person name="Kohn T."/>
            <person name="Peeters S.H."/>
            <person name="Heuer A."/>
            <person name="Rast P."/>
            <person name="Oberbeckmann S."/>
            <person name="Bunk B."/>
            <person name="Jeske O."/>
            <person name="Meyerdierks A."/>
            <person name="Storesund J.E."/>
            <person name="Kallscheuer N."/>
            <person name="Luecker S."/>
            <person name="Lage O.M."/>
            <person name="Pohl T."/>
            <person name="Merkel B.J."/>
            <person name="Hornburger P."/>
            <person name="Mueller R.-W."/>
            <person name="Bruemmer F."/>
            <person name="Labrenz M."/>
            <person name="Spormann A.M."/>
            <person name="Op den Camp H."/>
            <person name="Overmann J."/>
            <person name="Amann R."/>
            <person name="Jetten M.S.M."/>
            <person name="Mascher T."/>
            <person name="Medema M.H."/>
            <person name="Devos D.P."/>
            <person name="Kaster A.-K."/>
            <person name="Ovreas L."/>
            <person name="Rohde M."/>
            <person name="Galperin M.Y."/>
            <person name="Jogler C."/>
        </authorList>
    </citation>
    <scope>NUCLEOTIDE SEQUENCE [LARGE SCALE GENOMIC DNA]</scope>
    <source>
        <strain evidence="2 3">ElP</strain>
    </source>
</reference>
<feature type="region of interest" description="Disordered" evidence="1">
    <location>
        <begin position="140"/>
        <end position="172"/>
    </location>
</feature>
<protein>
    <submittedName>
        <fullName evidence="2">Uncharacterized protein</fullName>
    </submittedName>
</protein>